<feature type="domain" description="Methyltransferase" evidence="2">
    <location>
        <begin position="44"/>
        <end position="131"/>
    </location>
</feature>
<organism evidence="3 4">
    <name type="scientific">Arenibacter echinorum</name>
    <dbReference type="NCBI Taxonomy" id="440515"/>
    <lineage>
        <taxon>Bacteria</taxon>
        <taxon>Pseudomonadati</taxon>
        <taxon>Bacteroidota</taxon>
        <taxon>Flavobacteriia</taxon>
        <taxon>Flavobacteriales</taxon>
        <taxon>Flavobacteriaceae</taxon>
        <taxon>Arenibacter</taxon>
    </lineage>
</organism>
<name>A0A327QVU7_9FLAO</name>
<dbReference type="InterPro" id="IPR029063">
    <property type="entry name" value="SAM-dependent_MTases_sf"/>
</dbReference>
<dbReference type="RefSeq" id="WP_111624924.1">
    <property type="nucleotide sequence ID" value="NZ_QLLN01000007.1"/>
</dbReference>
<dbReference type="PANTHER" id="PTHR43861">
    <property type="entry name" value="TRANS-ACONITATE 2-METHYLTRANSFERASE-RELATED"/>
    <property type="match status" value="1"/>
</dbReference>
<dbReference type="GO" id="GO:0032259">
    <property type="term" value="P:methylation"/>
    <property type="evidence" value="ECO:0007669"/>
    <property type="project" value="UniProtKB-KW"/>
</dbReference>
<dbReference type="PANTHER" id="PTHR43861:SF3">
    <property type="entry name" value="PUTATIVE (AFU_ORTHOLOGUE AFUA_2G14390)-RELATED"/>
    <property type="match status" value="1"/>
</dbReference>
<dbReference type="OrthoDB" id="9804312at2"/>
<dbReference type="Proteomes" id="UP000249696">
    <property type="component" value="Unassembled WGS sequence"/>
</dbReference>
<dbReference type="Pfam" id="PF13649">
    <property type="entry name" value="Methyltransf_25"/>
    <property type="match status" value="1"/>
</dbReference>
<reference evidence="3 4" key="1">
    <citation type="submission" date="2018-06" db="EMBL/GenBank/DDBJ databases">
        <title>Genomic Encyclopedia of Archaeal and Bacterial Type Strains, Phase II (KMG-II): from individual species to whole genera.</title>
        <authorList>
            <person name="Goeker M."/>
        </authorList>
    </citation>
    <scope>NUCLEOTIDE SEQUENCE [LARGE SCALE GENOMIC DNA]</scope>
    <source>
        <strain evidence="3 4">DSM 23522</strain>
    </source>
</reference>
<dbReference type="AlphaFoldDB" id="A0A327QVU7"/>
<protein>
    <submittedName>
        <fullName evidence="3">Methyltransferase family protein</fullName>
    </submittedName>
</protein>
<evidence type="ECO:0000256" key="1">
    <source>
        <dbReference type="ARBA" id="ARBA00022679"/>
    </source>
</evidence>
<dbReference type="SUPFAM" id="SSF53335">
    <property type="entry name" value="S-adenosyl-L-methionine-dependent methyltransferases"/>
    <property type="match status" value="1"/>
</dbReference>
<evidence type="ECO:0000259" key="2">
    <source>
        <dbReference type="Pfam" id="PF13649"/>
    </source>
</evidence>
<evidence type="ECO:0000313" key="4">
    <source>
        <dbReference type="Proteomes" id="UP000249696"/>
    </source>
</evidence>
<dbReference type="InterPro" id="IPR041698">
    <property type="entry name" value="Methyltransf_25"/>
</dbReference>
<keyword evidence="3" id="KW-0489">Methyltransferase</keyword>
<keyword evidence="4" id="KW-1185">Reference proteome</keyword>
<comment type="caution">
    <text evidence="3">The sequence shown here is derived from an EMBL/GenBank/DDBJ whole genome shotgun (WGS) entry which is preliminary data.</text>
</comment>
<accession>A0A327QVU7</accession>
<evidence type="ECO:0000313" key="3">
    <source>
        <dbReference type="EMBL" id="RAJ08008.1"/>
    </source>
</evidence>
<proteinExistence type="predicted"/>
<sequence>MKDQPKDFWNERYNATEYVYGTSPNHFLKEQLGLSKPGNILLPAEGEGRNAVYAVKQGWNVTAFDSSGNAKKKALKLAGNENVKINYQVSDVLKFTTEERFDVLALIYAHFPKNIRQQAHQHLLQFLKPNGKVFFEAFAKEQLKNSSGGPKTKEMLFSVEEIQEEFSGLKFEFLEQRSILLDEGEFHKGEAEVIRFVATKNEQKQLQSNVK</sequence>
<gene>
    <name evidence="3" type="ORF">LV92_03571</name>
</gene>
<dbReference type="EMBL" id="QLLN01000007">
    <property type="protein sequence ID" value="RAJ08008.1"/>
    <property type="molecule type" value="Genomic_DNA"/>
</dbReference>
<dbReference type="GO" id="GO:0008168">
    <property type="term" value="F:methyltransferase activity"/>
    <property type="evidence" value="ECO:0007669"/>
    <property type="project" value="UniProtKB-KW"/>
</dbReference>
<keyword evidence="1 3" id="KW-0808">Transferase</keyword>
<dbReference type="Gene3D" id="3.40.50.150">
    <property type="entry name" value="Vaccinia Virus protein VP39"/>
    <property type="match status" value="1"/>
</dbReference>